<feature type="binding site" evidence="7">
    <location>
        <position position="410"/>
    </location>
    <ligand>
        <name>ATP</name>
        <dbReference type="ChEBI" id="CHEBI:30616"/>
    </ligand>
</feature>
<dbReference type="PANTHER" id="PTHR23090">
    <property type="entry name" value="NH 3 /GLUTAMINE-DEPENDENT NAD + SYNTHETASE"/>
    <property type="match status" value="1"/>
</dbReference>
<evidence type="ECO:0000256" key="9">
    <source>
        <dbReference type="PROSITE-ProRule" id="PRU10139"/>
    </source>
</evidence>
<dbReference type="SUPFAM" id="SSF56317">
    <property type="entry name" value="Carbon-nitrogen hydrolase"/>
    <property type="match status" value="1"/>
</dbReference>
<proteinExistence type="inferred from homology"/>
<feature type="binding site" evidence="7">
    <location>
        <begin position="301"/>
        <end position="308"/>
    </location>
    <ligand>
        <name>ATP</name>
        <dbReference type="ChEBI" id="CHEBI:30616"/>
    </ligand>
</feature>
<dbReference type="GO" id="GO:0004359">
    <property type="term" value="F:glutaminase activity"/>
    <property type="evidence" value="ECO:0007669"/>
    <property type="project" value="InterPro"/>
</dbReference>
<dbReference type="PIRSF" id="PIRSF006630">
    <property type="entry name" value="NADS_GAT"/>
    <property type="match status" value="1"/>
</dbReference>
<feature type="binding site" evidence="7">
    <location>
        <position position="415"/>
    </location>
    <ligand>
        <name>deamido-NAD(+)</name>
        <dbReference type="ChEBI" id="CHEBI:58437"/>
        <note>ligand shared between two neighboring subunits</note>
    </ligand>
</feature>
<gene>
    <name evidence="12" type="primary">nadE_3</name>
    <name evidence="7" type="synonym">nadE</name>
    <name evidence="12" type="ORF">V144x_53350</name>
</gene>
<organism evidence="12 13">
    <name type="scientific">Gimesia aquarii</name>
    <dbReference type="NCBI Taxonomy" id="2527964"/>
    <lineage>
        <taxon>Bacteria</taxon>
        <taxon>Pseudomonadati</taxon>
        <taxon>Planctomycetota</taxon>
        <taxon>Planctomycetia</taxon>
        <taxon>Planctomycetales</taxon>
        <taxon>Planctomycetaceae</taxon>
        <taxon>Gimesia</taxon>
    </lineage>
</organism>
<feature type="domain" description="CN hydrolase" evidence="11">
    <location>
        <begin position="1"/>
        <end position="262"/>
    </location>
</feature>
<dbReference type="NCBIfam" id="TIGR00552">
    <property type="entry name" value="nadE"/>
    <property type="match status" value="1"/>
</dbReference>
<protein>
    <recommendedName>
        <fullName evidence="7 8">Glutamine-dependent NAD(+) synthetase</fullName>
        <ecNumber evidence="7 8">6.3.5.1</ecNumber>
    </recommendedName>
    <alternativeName>
        <fullName evidence="7 8">NAD(+) synthase [glutamine-hydrolyzing]</fullName>
    </alternativeName>
</protein>
<evidence type="ECO:0000256" key="8">
    <source>
        <dbReference type="PIRNR" id="PIRNR006630"/>
    </source>
</evidence>
<dbReference type="InterPro" id="IPR003010">
    <property type="entry name" value="C-N_Hydrolase"/>
</dbReference>
<dbReference type="InterPro" id="IPR014445">
    <property type="entry name" value="Gln-dep_NAD_synthase"/>
</dbReference>
<evidence type="ECO:0000256" key="7">
    <source>
        <dbReference type="HAMAP-Rule" id="MF_02090"/>
    </source>
</evidence>
<feature type="binding site" evidence="7">
    <location>
        <position position="118"/>
    </location>
    <ligand>
        <name>L-glutamine</name>
        <dbReference type="ChEBI" id="CHEBI:58359"/>
    </ligand>
</feature>
<dbReference type="GO" id="GO:0005524">
    <property type="term" value="F:ATP binding"/>
    <property type="evidence" value="ECO:0007669"/>
    <property type="project" value="UniProtKB-UniRule"/>
</dbReference>
<dbReference type="CDD" id="cd07570">
    <property type="entry name" value="GAT_Gln-NAD-synth"/>
    <property type="match status" value="1"/>
</dbReference>
<comment type="catalytic activity">
    <reaction evidence="7 8">
        <text>deamido-NAD(+) + L-glutamine + ATP + H2O = L-glutamate + AMP + diphosphate + NAD(+) + H(+)</text>
        <dbReference type="Rhea" id="RHEA:24384"/>
        <dbReference type="ChEBI" id="CHEBI:15377"/>
        <dbReference type="ChEBI" id="CHEBI:15378"/>
        <dbReference type="ChEBI" id="CHEBI:29985"/>
        <dbReference type="ChEBI" id="CHEBI:30616"/>
        <dbReference type="ChEBI" id="CHEBI:33019"/>
        <dbReference type="ChEBI" id="CHEBI:57540"/>
        <dbReference type="ChEBI" id="CHEBI:58359"/>
        <dbReference type="ChEBI" id="CHEBI:58437"/>
        <dbReference type="ChEBI" id="CHEBI:456215"/>
        <dbReference type="EC" id="6.3.5.1"/>
    </reaction>
</comment>
<dbReference type="SUPFAM" id="SSF52402">
    <property type="entry name" value="Adenine nucleotide alpha hydrolases-like"/>
    <property type="match status" value="1"/>
</dbReference>
<dbReference type="GO" id="GO:0003952">
    <property type="term" value="F:NAD+ synthase (glutamine-hydrolyzing) activity"/>
    <property type="evidence" value="ECO:0007669"/>
    <property type="project" value="UniProtKB-UniRule"/>
</dbReference>
<feature type="binding site" evidence="7">
    <location>
        <position position="196"/>
    </location>
    <ligand>
        <name>L-glutamine</name>
        <dbReference type="ChEBI" id="CHEBI:58359"/>
    </ligand>
</feature>
<evidence type="ECO:0000256" key="2">
    <source>
        <dbReference type="ARBA" id="ARBA00007145"/>
    </source>
</evidence>
<dbReference type="RefSeq" id="WP_144989673.1">
    <property type="nucleotide sequence ID" value="NZ_CP037920.1"/>
</dbReference>
<keyword evidence="5 7" id="KW-0067">ATP-binding</keyword>
<comment type="similarity">
    <text evidence="2 7 8">In the C-terminal section; belongs to the NAD synthetase family.</text>
</comment>
<evidence type="ECO:0000256" key="3">
    <source>
        <dbReference type="ARBA" id="ARBA00022598"/>
    </source>
</evidence>
<dbReference type="InterPro" id="IPR014729">
    <property type="entry name" value="Rossmann-like_a/b/a_fold"/>
</dbReference>
<dbReference type="InterPro" id="IPR000132">
    <property type="entry name" value="Nitrilase/CN_hydratase_CS"/>
</dbReference>
<sequence length="558" mass="61817">MKIALAQLNPTVGDLRGNCQRILDTVRRGEQAGADLILFSELAVCGYPPKDILLREGFVEACDQAIEHLAGQISSGIGVIVGHPTGRDLPPERMANAASLLHEGKVSACVHKLLLPTYDVFDEHRYFRSAELSGIQPIKFQGFKLGLHICEDAWWGQPDTFYHNQPEELPDPVQILAEAGSDLLINISASPFEIEKRERRHQIVSSHVDRFSIPYLFVNQVGGNDDLVFDGHSFVTDQHNRIALQMPGFKEDLSYFDTEHPLDVEANKVEASSREEQLFEALVLGLRDYMQKCGFTDCVLGLSGGIDSALACTIAAEAIGAEHVHALLLPSRYSSEHSISDSLELVKNLGLDYEIIPIDEVHRAFENLPVIGDDLKGQPAGLADQNLQARIRGANVMVRSNRHGWLALATGNKSELAVGYCTLYGDMAGGFAVLSDVFKCDVYLVSRHVNQRAGRTIIPEHILEKPPSAELAPNQVDQDSLPPYDLLDAILKGLIEDELSVQSLSKQYPIETVRWVARKLDQNEFKRRQMPPGIKLSGRAFGSGRRMPMAARFQWEAE</sequence>
<dbReference type="EMBL" id="CP037920">
    <property type="protein sequence ID" value="QDT99822.1"/>
    <property type="molecule type" value="Genomic_DNA"/>
</dbReference>
<keyword evidence="6 7" id="KW-0520">NAD</keyword>
<dbReference type="CDD" id="cd00553">
    <property type="entry name" value="NAD_synthase"/>
    <property type="match status" value="1"/>
</dbReference>
<accession>A0A517W3J2</accession>
<comment type="similarity">
    <text evidence="10">Belongs to the NAD synthetase family.</text>
</comment>
<dbReference type="InterPro" id="IPR036526">
    <property type="entry name" value="C-N_Hydrolase_sf"/>
</dbReference>
<comment type="function">
    <text evidence="7">Catalyzes the ATP-dependent amidation of deamido-NAD to form NAD. Uses L-glutamine as a nitrogen source.</text>
</comment>
<comment type="pathway">
    <text evidence="1 7 8">Cofactor biosynthesis; NAD(+) biosynthesis; NAD(+) from deamido-NAD(+) (L-Gln route): step 1/1.</text>
</comment>
<dbReference type="PROSITE" id="PS50263">
    <property type="entry name" value="CN_HYDROLASE"/>
    <property type="match status" value="1"/>
</dbReference>
<evidence type="ECO:0000256" key="5">
    <source>
        <dbReference type="ARBA" id="ARBA00022840"/>
    </source>
</evidence>
<dbReference type="KEGG" id="gaw:V144x_53350"/>
<dbReference type="HAMAP" id="MF_02090">
    <property type="entry name" value="NadE_glutamine_dep"/>
    <property type="match status" value="1"/>
</dbReference>
<dbReference type="GO" id="GO:0009435">
    <property type="term" value="P:NAD+ biosynthetic process"/>
    <property type="evidence" value="ECO:0007669"/>
    <property type="project" value="UniProtKB-UniRule"/>
</dbReference>
<feature type="active site" description="Proton acceptor; for glutaminase activity" evidence="7">
    <location>
        <position position="41"/>
    </location>
</feature>
<dbReference type="UniPathway" id="UPA00253">
    <property type="reaction ID" value="UER00334"/>
</dbReference>
<feature type="binding site" evidence="7">
    <location>
        <position position="190"/>
    </location>
    <ligand>
        <name>L-glutamine</name>
        <dbReference type="ChEBI" id="CHEBI:58359"/>
    </ligand>
</feature>
<evidence type="ECO:0000256" key="6">
    <source>
        <dbReference type="ARBA" id="ARBA00023027"/>
    </source>
</evidence>
<dbReference type="PROSITE" id="PS00920">
    <property type="entry name" value="NITRIL_CHT_1"/>
    <property type="match status" value="1"/>
</dbReference>
<dbReference type="InterPro" id="IPR022310">
    <property type="entry name" value="NAD/GMP_synthase"/>
</dbReference>
<comment type="caution">
    <text evidence="7">Lacks conserved residue(s) required for the propagation of feature annotation.</text>
</comment>
<dbReference type="AlphaFoldDB" id="A0A517W3J2"/>
<feature type="active site" description="For glutaminase activity" evidence="7">
    <location>
        <position position="112"/>
    </location>
</feature>
<dbReference type="Gene3D" id="3.60.110.10">
    <property type="entry name" value="Carbon-nitrogen hydrolase"/>
    <property type="match status" value="1"/>
</dbReference>
<feature type="active site" description="Proton acceptor" evidence="9">
    <location>
        <position position="41"/>
    </location>
</feature>
<dbReference type="PANTHER" id="PTHR23090:SF9">
    <property type="entry name" value="GLUTAMINE-DEPENDENT NAD(+) SYNTHETASE"/>
    <property type="match status" value="1"/>
</dbReference>
<keyword evidence="4 7" id="KW-0547">Nucleotide-binding</keyword>
<evidence type="ECO:0000256" key="4">
    <source>
        <dbReference type="ARBA" id="ARBA00022741"/>
    </source>
</evidence>
<dbReference type="EC" id="6.3.5.1" evidence="7 8"/>
<dbReference type="GO" id="GO:0000257">
    <property type="term" value="F:nitrilase activity"/>
    <property type="evidence" value="ECO:0007669"/>
    <property type="project" value="UniProtKB-ARBA"/>
</dbReference>
<feature type="binding site" evidence="7">
    <location>
        <position position="526"/>
    </location>
    <ligand>
        <name>deamido-NAD(+)</name>
        <dbReference type="ChEBI" id="CHEBI:58437"/>
        <note>ligand shared between two neighboring subunits</note>
    </ligand>
</feature>
<name>A0A517W3J2_9PLAN</name>
<dbReference type="Gene3D" id="3.40.50.620">
    <property type="entry name" value="HUPs"/>
    <property type="match status" value="1"/>
</dbReference>
<dbReference type="Proteomes" id="UP000318704">
    <property type="component" value="Chromosome"/>
</dbReference>
<feature type="binding site" evidence="7">
    <location>
        <position position="386"/>
    </location>
    <ligand>
        <name>deamido-NAD(+)</name>
        <dbReference type="ChEBI" id="CHEBI:58437"/>
        <note>ligand shared between two neighboring subunits</note>
    </ligand>
</feature>
<dbReference type="Pfam" id="PF02540">
    <property type="entry name" value="NAD_synthase"/>
    <property type="match status" value="1"/>
</dbReference>
<dbReference type="Pfam" id="PF00795">
    <property type="entry name" value="CN_hydrolase"/>
    <property type="match status" value="1"/>
</dbReference>
<dbReference type="GO" id="GO:0008795">
    <property type="term" value="F:NAD+ synthase activity"/>
    <property type="evidence" value="ECO:0007669"/>
    <property type="project" value="UniProtKB-UniRule"/>
</dbReference>
<feature type="active site" description="Nucleophile; for glutaminase activity" evidence="7">
    <location>
        <position position="150"/>
    </location>
</feature>
<dbReference type="GO" id="GO:0005737">
    <property type="term" value="C:cytoplasm"/>
    <property type="evidence" value="ECO:0007669"/>
    <property type="project" value="InterPro"/>
</dbReference>
<evidence type="ECO:0000313" key="12">
    <source>
        <dbReference type="EMBL" id="QDT99822.1"/>
    </source>
</evidence>
<evidence type="ECO:0000313" key="13">
    <source>
        <dbReference type="Proteomes" id="UP000318704"/>
    </source>
</evidence>
<evidence type="ECO:0000256" key="10">
    <source>
        <dbReference type="RuleBase" id="RU003811"/>
    </source>
</evidence>
<keyword evidence="3 7" id="KW-0436">Ligase</keyword>
<reference evidence="12 13" key="1">
    <citation type="submission" date="2019-03" db="EMBL/GenBank/DDBJ databases">
        <title>Deep-cultivation of Planctomycetes and their phenomic and genomic characterization uncovers novel biology.</title>
        <authorList>
            <person name="Wiegand S."/>
            <person name="Jogler M."/>
            <person name="Boedeker C."/>
            <person name="Pinto D."/>
            <person name="Vollmers J."/>
            <person name="Rivas-Marin E."/>
            <person name="Kohn T."/>
            <person name="Peeters S.H."/>
            <person name="Heuer A."/>
            <person name="Rast P."/>
            <person name="Oberbeckmann S."/>
            <person name="Bunk B."/>
            <person name="Jeske O."/>
            <person name="Meyerdierks A."/>
            <person name="Storesund J.E."/>
            <person name="Kallscheuer N."/>
            <person name="Luecker S."/>
            <person name="Lage O.M."/>
            <person name="Pohl T."/>
            <person name="Merkel B.J."/>
            <person name="Hornburger P."/>
            <person name="Mueller R.-W."/>
            <person name="Bruemmer F."/>
            <person name="Labrenz M."/>
            <person name="Spormann A.M."/>
            <person name="Op den Camp H."/>
            <person name="Overmann J."/>
            <person name="Amann R."/>
            <person name="Jetten M.S.M."/>
            <person name="Mascher T."/>
            <person name="Medema M.H."/>
            <person name="Devos D.P."/>
            <person name="Kaster A.-K."/>
            <person name="Ovreas L."/>
            <person name="Rohde M."/>
            <person name="Galperin M.Y."/>
            <person name="Jogler C."/>
        </authorList>
    </citation>
    <scope>NUCLEOTIDE SEQUENCE [LARGE SCALE GENOMIC DNA]</scope>
    <source>
        <strain evidence="12 13">V144</strain>
    </source>
</reference>
<evidence type="ECO:0000259" key="11">
    <source>
        <dbReference type="PROSITE" id="PS50263"/>
    </source>
</evidence>
<dbReference type="NCBIfam" id="NF010588">
    <property type="entry name" value="PRK13981.1"/>
    <property type="match status" value="1"/>
</dbReference>
<dbReference type="InterPro" id="IPR003694">
    <property type="entry name" value="NAD_synthase"/>
</dbReference>
<dbReference type="FunFam" id="3.40.50.620:FF:000106">
    <property type="entry name" value="Glutamine-dependent NAD(+) synthetase"/>
    <property type="match status" value="1"/>
</dbReference>
<evidence type="ECO:0000256" key="1">
    <source>
        <dbReference type="ARBA" id="ARBA00005188"/>
    </source>
</evidence>